<evidence type="ECO:0000313" key="2">
    <source>
        <dbReference type="Proteomes" id="UP000218831"/>
    </source>
</evidence>
<accession>A0A2A2G7W6</accession>
<comment type="caution">
    <text evidence="1">The sequence shown here is derived from an EMBL/GenBank/DDBJ whole genome shotgun (WGS) entry which is preliminary data.</text>
</comment>
<dbReference type="EMBL" id="NSKE01000007">
    <property type="protein sequence ID" value="PAU93711.1"/>
    <property type="molecule type" value="Genomic_DNA"/>
</dbReference>
<dbReference type="OrthoDB" id="1492640at2"/>
<keyword evidence="2" id="KW-1185">Reference proteome</keyword>
<sequence>MDKEDIKKKITSTFQKYTKANNTKAADVITNSLTSGKLYEAFILSRVAEQLVKKEGLKLKLVNSKYLKLKTSAGKIDRTKPRFNVYKSGNCIAEIWTDIEFTTLSYAKDSSFTSPDPGQYHELDIVVLDPNLSGRPGYDQIWLGVECKNTSYEKGLLKEILGIRRELSLLRSTPQQTKFSKWPRKNVPADPSSCLLVYSTDANVQNYSSPGDLFGIDFYFEPLNP</sequence>
<dbReference type="AlphaFoldDB" id="A0A2A2G7W6"/>
<proteinExistence type="predicted"/>
<evidence type="ECO:0000313" key="1">
    <source>
        <dbReference type="EMBL" id="PAU93711.1"/>
    </source>
</evidence>
<dbReference type="RefSeq" id="WP_095606902.1">
    <property type="nucleotide sequence ID" value="NZ_NSKE01000007.1"/>
</dbReference>
<dbReference type="Proteomes" id="UP000218831">
    <property type="component" value="Unassembled WGS sequence"/>
</dbReference>
<protein>
    <submittedName>
        <fullName evidence="1">Uncharacterized protein</fullName>
    </submittedName>
</protein>
<name>A0A2A2G7W6_9BACT</name>
<organism evidence="1 2">
    <name type="scientific">Fodinibius salipaludis</name>
    <dbReference type="NCBI Taxonomy" id="2032627"/>
    <lineage>
        <taxon>Bacteria</taxon>
        <taxon>Pseudomonadati</taxon>
        <taxon>Balneolota</taxon>
        <taxon>Balneolia</taxon>
        <taxon>Balneolales</taxon>
        <taxon>Balneolaceae</taxon>
        <taxon>Fodinibius</taxon>
    </lineage>
</organism>
<reference evidence="1 2" key="1">
    <citation type="submission" date="2017-08" db="EMBL/GenBank/DDBJ databases">
        <title>Aliifodinibius alkalisoli sp. nov., isolated from saline alkaline soil.</title>
        <authorList>
            <person name="Liu D."/>
            <person name="Zhang G."/>
        </authorList>
    </citation>
    <scope>NUCLEOTIDE SEQUENCE [LARGE SCALE GENOMIC DNA]</scope>
    <source>
        <strain evidence="1 2">WN023</strain>
    </source>
</reference>
<gene>
    <name evidence="1" type="ORF">CK503_11205</name>
</gene>